<dbReference type="HAMAP" id="MF_01341">
    <property type="entry name" value="Ribosomal_uL15"/>
    <property type="match status" value="1"/>
</dbReference>
<dbReference type="SUPFAM" id="SSF52080">
    <property type="entry name" value="Ribosomal proteins L15p and L18e"/>
    <property type="match status" value="1"/>
</dbReference>
<sequence length="276" mass="29765">KQSFLVCRFTCWKRSIYLSLLIGEGLRKMQVASRALRSSVRPFTPASVRAPRALVVSASAAERLRLNNLSPEPGSRRDEKRKGRGHAAGQGGTCGFGNRGQKSRSGPSVRPGFEGGQTPLYRRLPKLRGIAGGMSAGVPDFIVVNLDDLEKHFAAGEAVTLEAVKEKVLSVSGRDTQLPLKVLGSGTLSKSLTVHATAFSESAKAAIEAAGGKAEVVPTKAKWTKKAFKKLVADMAANGQDYQKEKLKKRIDNLKAKGMYTERVPKAKPPMPAKRK</sequence>
<evidence type="ECO:0000256" key="4">
    <source>
        <dbReference type="RuleBase" id="RU003888"/>
    </source>
</evidence>
<evidence type="ECO:0000313" key="7">
    <source>
        <dbReference type="EMBL" id="GIL93799.1"/>
    </source>
</evidence>
<proteinExistence type="inferred from homology"/>
<evidence type="ECO:0000256" key="1">
    <source>
        <dbReference type="ARBA" id="ARBA00007320"/>
    </source>
</evidence>
<comment type="similarity">
    <text evidence="1 4">Belongs to the universal ribosomal protein uL15 family.</text>
</comment>
<dbReference type="GO" id="GO:0006412">
    <property type="term" value="P:translation"/>
    <property type="evidence" value="ECO:0007669"/>
    <property type="project" value="InterPro"/>
</dbReference>
<name>A0A8J4G2B5_9CHLO</name>
<evidence type="ECO:0000259" key="6">
    <source>
        <dbReference type="Pfam" id="PF00828"/>
    </source>
</evidence>
<protein>
    <recommendedName>
        <fullName evidence="6">Large ribosomal subunit protein uL15/eL18 domain-containing protein</fullName>
    </recommendedName>
</protein>
<evidence type="ECO:0000256" key="5">
    <source>
        <dbReference type="SAM" id="MobiDB-lite"/>
    </source>
</evidence>
<dbReference type="GO" id="GO:0022625">
    <property type="term" value="C:cytosolic large ribosomal subunit"/>
    <property type="evidence" value="ECO:0007669"/>
    <property type="project" value="TreeGrafter"/>
</dbReference>
<dbReference type="InterPro" id="IPR021131">
    <property type="entry name" value="Ribosomal_uL15/eL18"/>
</dbReference>
<dbReference type="InterPro" id="IPR030878">
    <property type="entry name" value="Ribosomal_uL15"/>
</dbReference>
<evidence type="ECO:0000313" key="8">
    <source>
        <dbReference type="Proteomes" id="UP000722791"/>
    </source>
</evidence>
<evidence type="ECO:0000256" key="2">
    <source>
        <dbReference type="ARBA" id="ARBA00022980"/>
    </source>
</evidence>
<reference evidence="7" key="1">
    <citation type="journal article" date="2021" name="Proc. Natl. Acad. Sci. U.S.A.">
        <title>Three genomes in the algal genus Volvox reveal the fate of a haploid sex-determining region after a transition to homothallism.</title>
        <authorList>
            <person name="Yamamoto K."/>
            <person name="Hamaji T."/>
            <person name="Kawai-Toyooka H."/>
            <person name="Matsuzaki R."/>
            <person name="Takahashi F."/>
            <person name="Nishimura Y."/>
            <person name="Kawachi M."/>
            <person name="Noguchi H."/>
            <person name="Minakuchi Y."/>
            <person name="Umen J.G."/>
            <person name="Toyoda A."/>
            <person name="Nozaki H."/>
        </authorList>
    </citation>
    <scope>NUCLEOTIDE SEQUENCE</scope>
    <source>
        <strain evidence="7">NIES-3785</strain>
    </source>
</reference>
<dbReference type="NCBIfam" id="TIGR01071">
    <property type="entry name" value="rplO_bact"/>
    <property type="match status" value="1"/>
</dbReference>
<dbReference type="InterPro" id="IPR001196">
    <property type="entry name" value="Ribosomal_uL15_CS"/>
</dbReference>
<feature type="region of interest" description="Disordered" evidence="5">
    <location>
        <begin position="66"/>
        <end position="118"/>
    </location>
</feature>
<evidence type="ECO:0000256" key="3">
    <source>
        <dbReference type="ARBA" id="ARBA00023274"/>
    </source>
</evidence>
<feature type="domain" description="Large ribosomal subunit protein uL15/eL18" evidence="6">
    <location>
        <begin position="143"/>
        <end position="215"/>
    </location>
</feature>
<accession>A0A8J4G2B5</accession>
<dbReference type="PROSITE" id="PS00475">
    <property type="entry name" value="RIBOSOMAL_L15"/>
    <property type="match status" value="1"/>
</dbReference>
<dbReference type="EMBL" id="BNCQ01000001">
    <property type="protein sequence ID" value="GIL93799.1"/>
    <property type="molecule type" value="Genomic_DNA"/>
</dbReference>
<keyword evidence="2 4" id="KW-0689">Ribosomal protein</keyword>
<dbReference type="InterPro" id="IPR005749">
    <property type="entry name" value="Ribosomal_uL15_bac-type"/>
</dbReference>
<dbReference type="AlphaFoldDB" id="A0A8J4G2B5"/>
<gene>
    <name evidence="7" type="ORF">Vretimale_100</name>
</gene>
<feature type="non-terminal residue" evidence="7">
    <location>
        <position position="276"/>
    </location>
</feature>
<dbReference type="GO" id="GO:0003735">
    <property type="term" value="F:structural constituent of ribosome"/>
    <property type="evidence" value="ECO:0007669"/>
    <property type="project" value="InterPro"/>
</dbReference>
<dbReference type="PANTHER" id="PTHR12934:SF11">
    <property type="entry name" value="LARGE RIBOSOMAL SUBUNIT PROTEIN UL15M"/>
    <property type="match status" value="1"/>
</dbReference>
<dbReference type="PANTHER" id="PTHR12934">
    <property type="entry name" value="50S RIBOSOMAL PROTEIN L15"/>
    <property type="match status" value="1"/>
</dbReference>
<feature type="compositionally biased region" description="Gly residues" evidence="5">
    <location>
        <begin position="86"/>
        <end position="98"/>
    </location>
</feature>
<dbReference type="Gene3D" id="3.100.10.10">
    <property type="match status" value="1"/>
</dbReference>
<dbReference type="Pfam" id="PF00828">
    <property type="entry name" value="Ribosomal_L27A"/>
    <property type="match status" value="1"/>
</dbReference>
<dbReference type="Proteomes" id="UP000722791">
    <property type="component" value="Unassembled WGS sequence"/>
</dbReference>
<comment type="caution">
    <text evidence="7">The sequence shown here is derived from an EMBL/GenBank/DDBJ whole genome shotgun (WGS) entry which is preliminary data.</text>
</comment>
<keyword evidence="3 4" id="KW-0687">Ribonucleoprotein</keyword>
<organism evidence="7 8">
    <name type="scientific">Volvox reticuliferus</name>
    <dbReference type="NCBI Taxonomy" id="1737510"/>
    <lineage>
        <taxon>Eukaryota</taxon>
        <taxon>Viridiplantae</taxon>
        <taxon>Chlorophyta</taxon>
        <taxon>core chlorophytes</taxon>
        <taxon>Chlorophyceae</taxon>
        <taxon>CS clade</taxon>
        <taxon>Chlamydomonadales</taxon>
        <taxon>Volvocaceae</taxon>
        <taxon>Volvox</taxon>
    </lineage>
</organism>
<dbReference type="InterPro" id="IPR036227">
    <property type="entry name" value="Ribosomal_uL15/eL18_sf"/>
</dbReference>